<evidence type="ECO:0000313" key="1">
    <source>
        <dbReference type="EMBL" id="KAI0045333.1"/>
    </source>
</evidence>
<dbReference type="Proteomes" id="UP000814033">
    <property type="component" value="Unassembled WGS sequence"/>
</dbReference>
<keyword evidence="2" id="KW-1185">Reference proteome</keyword>
<dbReference type="EMBL" id="MU275954">
    <property type="protein sequence ID" value="KAI0045333.1"/>
    <property type="molecule type" value="Genomic_DNA"/>
</dbReference>
<reference evidence="1" key="1">
    <citation type="submission" date="2021-02" db="EMBL/GenBank/DDBJ databases">
        <authorList>
            <consortium name="DOE Joint Genome Institute"/>
            <person name="Ahrendt S."/>
            <person name="Looney B.P."/>
            <person name="Miyauchi S."/>
            <person name="Morin E."/>
            <person name="Drula E."/>
            <person name="Courty P.E."/>
            <person name="Chicoki N."/>
            <person name="Fauchery L."/>
            <person name="Kohler A."/>
            <person name="Kuo A."/>
            <person name="Labutti K."/>
            <person name="Pangilinan J."/>
            <person name="Lipzen A."/>
            <person name="Riley R."/>
            <person name="Andreopoulos W."/>
            <person name="He G."/>
            <person name="Johnson J."/>
            <person name="Barry K.W."/>
            <person name="Grigoriev I.V."/>
            <person name="Nagy L."/>
            <person name="Hibbett D."/>
            <person name="Henrissat B."/>
            <person name="Matheny P.B."/>
            <person name="Labbe J."/>
            <person name="Martin F."/>
        </authorList>
    </citation>
    <scope>NUCLEOTIDE SEQUENCE</scope>
    <source>
        <strain evidence="1">FP105234-sp</strain>
    </source>
</reference>
<proteinExistence type="predicted"/>
<reference evidence="1" key="2">
    <citation type="journal article" date="2022" name="New Phytol.">
        <title>Evolutionary transition to the ectomycorrhizal habit in the genomes of a hyperdiverse lineage of mushroom-forming fungi.</title>
        <authorList>
            <person name="Looney B."/>
            <person name="Miyauchi S."/>
            <person name="Morin E."/>
            <person name="Drula E."/>
            <person name="Courty P.E."/>
            <person name="Kohler A."/>
            <person name="Kuo A."/>
            <person name="LaButti K."/>
            <person name="Pangilinan J."/>
            <person name="Lipzen A."/>
            <person name="Riley R."/>
            <person name="Andreopoulos W."/>
            <person name="He G."/>
            <person name="Johnson J."/>
            <person name="Nolan M."/>
            <person name="Tritt A."/>
            <person name="Barry K.W."/>
            <person name="Grigoriev I.V."/>
            <person name="Nagy L.G."/>
            <person name="Hibbett D."/>
            <person name="Henrissat B."/>
            <person name="Matheny P.B."/>
            <person name="Labbe J."/>
            <person name="Martin F.M."/>
        </authorList>
    </citation>
    <scope>NUCLEOTIDE SEQUENCE</scope>
    <source>
        <strain evidence="1">FP105234-sp</strain>
    </source>
</reference>
<name>A0ACB8RMI8_9AGAM</name>
<organism evidence="1 2">
    <name type="scientific">Auriscalpium vulgare</name>
    <dbReference type="NCBI Taxonomy" id="40419"/>
    <lineage>
        <taxon>Eukaryota</taxon>
        <taxon>Fungi</taxon>
        <taxon>Dikarya</taxon>
        <taxon>Basidiomycota</taxon>
        <taxon>Agaricomycotina</taxon>
        <taxon>Agaricomycetes</taxon>
        <taxon>Russulales</taxon>
        <taxon>Auriscalpiaceae</taxon>
        <taxon>Auriscalpium</taxon>
    </lineage>
</organism>
<evidence type="ECO:0000313" key="2">
    <source>
        <dbReference type="Proteomes" id="UP000814033"/>
    </source>
</evidence>
<accession>A0ACB8RMI8</accession>
<protein>
    <submittedName>
        <fullName evidence="1">Uncharacterized protein</fullName>
    </submittedName>
</protein>
<comment type="caution">
    <text evidence="1">The sequence shown here is derived from an EMBL/GenBank/DDBJ whole genome shotgun (WGS) entry which is preliminary data.</text>
</comment>
<sequence>MGNIPPQVFALLSPSSCSGSRVTKSSDTVDTVDSYTSRSPVSLIPPELLSRVFHLLASIDPPSCRIEDSTLSTSFELGWIAVTHVCQHWRQVALEDSALWTNIDFSMLSHKWLTEFFSRISTRALLSVTITSGTFGWLRVKQNYPLLEEGLLFSTDIISRIHSLEFDSSRHLVLFNRLFQHAACTQLPNLEELILRHVDHHPPYMVPTANIPHLRILHLTLVGLDWQTFRLSNIVDLYVYFPSGVPHIARRTSVSDVCDSLAFMTRLERLSLSNIFATQSVASTEIHRTPNVELSVLVTFKLEGSYNDCSALLSRLIMPSLRTLDVHQDPSTFPSSPIRLHSSITPELQRLCLSNAPLDWTSPFPPTLLRLSINHTCLRRDLTSEETLSWYLPELSIFAQRLRATELQTLTLVHATPTITQTPVEDMRINMPDLKTLEIKDSTATVFTLANIFDLPLNSERHIELTDNGVNIVGLRRPSILTGLVKPFDSMDYPPHAMSLVYDTSHCSRTTQQLQLWPISQDWSSQVRLAGSSHPELSIEINSREHLIVDTKAFTDLFLGAVESLSLQCPQWVKPTWHTWLYRTSAVKLLRLSSYGTADVVFQAMMPLGGATDVLFPLLETLVLAFAEMPGYKPEKMLIACARARKAAGFPIREVRLQMNASWVGALRRVVPVVTIGTVNSRAP</sequence>
<gene>
    <name evidence="1" type="ORF">FA95DRAFT_128493</name>
</gene>